<feature type="domain" description="Transposase (putative) gypsy type" evidence="1">
    <location>
        <begin position="33"/>
        <end position="95"/>
    </location>
</feature>
<proteinExistence type="predicted"/>
<dbReference type="Proteomes" id="UP001630127">
    <property type="component" value="Unassembled WGS sequence"/>
</dbReference>
<gene>
    <name evidence="2" type="ORF">ACH5RR_006181</name>
</gene>
<dbReference type="Pfam" id="PF04195">
    <property type="entry name" value="Transposase_28"/>
    <property type="match status" value="1"/>
</dbReference>
<accession>A0ABD3ANA4</accession>
<comment type="caution">
    <text evidence="2">The sequence shown here is derived from an EMBL/GenBank/DDBJ whole genome shotgun (WGS) entry which is preliminary data.</text>
</comment>
<evidence type="ECO:0000313" key="2">
    <source>
        <dbReference type="EMBL" id="KAL3532660.1"/>
    </source>
</evidence>
<protein>
    <recommendedName>
        <fullName evidence="1">Transposase (putative) gypsy type domain-containing protein</fullName>
    </recommendedName>
</protein>
<keyword evidence="3" id="KW-1185">Reference proteome</keyword>
<organism evidence="2 3">
    <name type="scientific">Cinchona calisaya</name>
    <dbReference type="NCBI Taxonomy" id="153742"/>
    <lineage>
        <taxon>Eukaryota</taxon>
        <taxon>Viridiplantae</taxon>
        <taxon>Streptophyta</taxon>
        <taxon>Embryophyta</taxon>
        <taxon>Tracheophyta</taxon>
        <taxon>Spermatophyta</taxon>
        <taxon>Magnoliopsida</taxon>
        <taxon>eudicotyledons</taxon>
        <taxon>Gunneridae</taxon>
        <taxon>Pentapetalae</taxon>
        <taxon>asterids</taxon>
        <taxon>lamiids</taxon>
        <taxon>Gentianales</taxon>
        <taxon>Rubiaceae</taxon>
        <taxon>Cinchonoideae</taxon>
        <taxon>Cinchoneae</taxon>
        <taxon>Cinchona</taxon>
    </lineage>
</organism>
<evidence type="ECO:0000313" key="3">
    <source>
        <dbReference type="Proteomes" id="UP001630127"/>
    </source>
</evidence>
<dbReference type="EMBL" id="JBJUIK010000003">
    <property type="protein sequence ID" value="KAL3532660.1"/>
    <property type="molecule type" value="Genomic_DNA"/>
</dbReference>
<dbReference type="InterPro" id="IPR007321">
    <property type="entry name" value="Transposase_28"/>
</dbReference>
<dbReference type="AlphaFoldDB" id="A0ABD3ANA4"/>
<sequence length="105" mass="12047">MNKYHIPNFYNVKALPLDHRLCINSSGYVSEYLAQLEAGLKFPLPLFFHKVLEHFQVEIGQLHAKFICHINAYLITCVALGVKPSIGTFKEFFRLALSRVGYIFS</sequence>
<reference evidence="2 3" key="1">
    <citation type="submission" date="2024-11" db="EMBL/GenBank/DDBJ databases">
        <title>A near-complete genome assembly of Cinchona calisaya.</title>
        <authorList>
            <person name="Lian D.C."/>
            <person name="Zhao X.W."/>
            <person name="Wei L."/>
        </authorList>
    </citation>
    <scope>NUCLEOTIDE SEQUENCE [LARGE SCALE GENOMIC DNA]</scope>
    <source>
        <tissue evidence="2">Nenye</tissue>
    </source>
</reference>
<name>A0ABD3ANA4_9GENT</name>
<evidence type="ECO:0000259" key="1">
    <source>
        <dbReference type="Pfam" id="PF04195"/>
    </source>
</evidence>